<reference evidence="8" key="1">
    <citation type="submission" date="2018-06" db="EMBL/GenBank/DDBJ databases">
        <authorList>
            <person name="Zhirakovskaya E."/>
        </authorList>
    </citation>
    <scope>NUCLEOTIDE SEQUENCE</scope>
</reference>
<protein>
    <submittedName>
        <fullName evidence="8">Chaperone protein DnaJ</fullName>
    </submittedName>
</protein>
<dbReference type="GO" id="GO:0005524">
    <property type="term" value="F:ATP binding"/>
    <property type="evidence" value="ECO:0007669"/>
    <property type="project" value="InterPro"/>
</dbReference>
<dbReference type="NCBIfam" id="NF008035">
    <property type="entry name" value="PRK10767.1"/>
    <property type="match status" value="1"/>
</dbReference>
<accession>A0A3B0VKM7</accession>
<dbReference type="SUPFAM" id="SSF49493">
    <property type="entry name" value="HSP40/DnaJ peptide-binding domain"/>
    <property type="match status" value="2"/>
</dbReference>
<dbReference type="GO" id="GO:0051082">
    <property type="term" value="F:unfolded protein binding"/>
    <property type="evidence" value="ECO:0007669"/>
    <property type="project" value="InterPro"/>
</dbReference>
<dbReference type="PANTHER" id="PTHR43096">
    <property type="entry name" value="DNAJ HOMOLOG 1, MITOCHONDRIAL-RELATED"/>
    <property type="match status" value="1"/>
</dbReference>
<dbReference type="Pfam" id="PF01556">
    <property type="entry name" value="DnaJ_C"/>
    <property type="match status" value="1"/>
</dbReference>
<dbReference type="PROSITE" id="PS00636">
    <property type="entry name" value="DNAJ_1"/>
    <property type="match status" value="1"/>
</dbReference>
<feature type="domain" description="J" evidence="6">
    <location>
        <begin position="4"/>
        <end position="65"/>
    </location>
</feature>
<dbReference type="InterPro" id="IPR008971">
    <property type="entry name" value="HSP40/DnaJ_pept-bd"/>
</dbReference>
<keyword evidence="2" id="KW-0677">Repeat</keyword>
<dbReference type="GO" id="GO:0008270">
    <property type="term" value="F:zinc ion binding"/>
    <property type="evidence" value="ECO:0007669"/>
    <property type="project" value="UniProtKB-KW"/>
</dbReference>
<dbReference type="GO" id="GO:0009408">
    <property type="term" value="P:response to heat"/>
    <property type="evidence" value="ECO:0007669"/>
    <property type="project" value="InterPro"/>
</dbReference>
<dbReference type="InterPro" id="IPR001623">
    <property type="entry name" value="DnaJ_domain"/>
</dbReference>
<dbReference type="GO" id="GO:0042026">
    <property type="term" value="P:protein refolding"/>
    <property type="evidence" value="ECO:0007669"/>
    <property type="project" value="TreeGrafter"/>
</dbReference>
<evidence type="ECO:0000256" key="2">
    <source>
        <dbReference type="ARBA" id="ARBA00022737"/>
    </source>
</evidence>
<dbReference type="HAMAP" id="MF_01152">
    <property type="entry name" value="DnaJ"/>
    <property type="match status" value="1"/>
</dbReference>
<evidence type="ECO:0000256" key="4">
    <source>
        <dbReference type="ARBA" id="ARBA00022833"/>
    </source>
</evidence>
<dbReference type="Gene3D" id="6.20.20.10">
    <property type="match status" value="2"/>
</dbReference>
<dbReference type="AlphaFoldDB" id="A0A3B0VKM7"/>
<dbReference type="PANTHER" id="PTHR43096:SF52">
    <property type="entry name" value="DNAJ HOMOLOG 1, MITOCHONDRIAL-RELATED"/>
    <property type="match status" value="1"/>
</dbReference>
<dbReference type="FunFam" id="2.60.260.20:FF:000013">
    <property type="entry name" value="DnaJ subfamily B member 11"/>
    <property type="match status" value="1"/>
</dbReference>
<dbReference type="SMART" id="SM00271">
    <property type="entry name" value="DnaJ"/>
    <property type="match status" value="1"/>
</dbReference>
<evidence type="ECO:0000256" key="5">
    <source>
        <dbReference type="ARBA" id="ARBA00023186"/>
    </source>
</evidence>
<dbReference type="Pfam" id="PF00684">
    <property type="entry name" value="DnaJ_CXXCXGXG"/>
    <property type="match status" value="1"/>
</dbReference>
<feature type="domain" description="CR-type" evidence="7">
    <location>
        <begin position="138"/>
        <end position="220"/>
    </location>
</feature>
<dbReference type="GO" id="GO:0005737">
    <property type="term" value="C:cytoplasm"/>
    <property type="evidence" value="ECO:0007669"/>
    <property type="project" value="TreeGrafter"/>
</dbReference>
<organism evidence="8">
    <name type="scientific">hydrothermal vent metagenome</name>
    <dbReference type="NCBI Taxonomy" id="652676"/>
    <lineage>
        <taxon>unclassified sequences</taxon>
        <taxon>metagenomes</taxon>
        <taxon>ecological metagenomes</taxon>
    </lineage>
</organism>
<keyword evidence="4" id="KW-0862">Zinc</keyword>
<dbReference type="EMBL" id="UOEV01000029">
    <property type="protein sequence ID" value="VAW32204.1"/>
    <property type="molecule type" value="Genomic_DNA"/>
</dbReference>
<keyword evidence="3" id="KW-0863">Zinc-finger</keyword>
<dbReference type="GO" id="GO:0031072">
    <property type="term" value="F:heat shock protein binding"/>
    <property type="evidence" value="ECO:0007669"/>
    <property type="project" value="InterPro"/>
</dbReference>
<sequence>MTKDYYAVLGVDKKATKDEIKKAFRKLAQKHHPDKGGDEAKFKEITEAYSILSDDKRRREYDSYGRTFAGGGNGQGAGGFDFNNFAGAGGTQYGEFDFSDMFSGFGDIFGGGSGQSRTARGRDISIDIEIEFKEAVLGSKRSVLIAKVGTCNVCGGSGAKKGTKMETCKDCGGSGRIHETRNSILGAFTTVRPCTTCDGSGKIPKEVCNECRGKGVLRREEEITIAIPAGIDDGEMIRLPGQGEAVKGGTSGDLYVKVHVKPHSVFRKEGVNLVMELPVKMTDALLGTKVNVTLVNDKIIEVKVPPLSKAEEMLRVRGKGVQSAHGKGDLLIRVTVSLPRKLSSRAKKAINELRKEGL</sequence>
<dbReference type="InterPro" id="IPR002939">
    <property type="entry name" value="DnaJ_C"/>
</dbReference>
<dbReference type="CDD" id="cd10747">
    <property type="entry name" value="DnaJ_C"/>
    <property type="match status" value="1"/>
</dbReference>
<keyword evidence="5" id="KW-0143">Chaperone</keyword>
<dbReference type="FunFam" id="2.10.230.10:FF:000002">
    <property type="entry name" value="Molecular chaperone DnaJ"/>
    <property type="match status" value="1"/>
</dbReference>
<name>A0A3B0VKM7_9ZZZZ</name>
<dbReference type="Gene3D" id="1.10.287.110">
    <property type="entry name" value="DnaJ domain"/>
    <property type="match status" value="1"/>
</dbReference>
<dbReference type="PROSITE" id="PS51188">
    <property type="entry name" value="ZF_CR"/>
    <property type="match status" value="1"/>
</dbReference>
<proteinExistence type="inferred from homology"/>
<dbReference type="Gene3D" id="2.60.260.20">
    <property type="entry name" value="Urease metallochaperone UreE, N-terminal domain"/>
    <property type="match status" value="2"/>
</dbReference>
<gene>
    <name evidence="8" type="ORF">MNBD_CPR01-416</name>
</gene>
<dbReference type="InterPro" id="IPR018253">
    <property type="entry name" value="DnaJ_domain_CS"/>
</dbReference>
<evidence type="ECO:0000313" key="8">
    <source>
        <dbReference type="EMBL" id="VAW32204.1"/>
    </source>
</evidence>
<evidence type="ECO:0000259" key="7">
    <source>
        <dbReference type="PROSITE" id="PS51188"/>
    </source>
</evidence>
<dbReference type="InterPro" id="IPR036869">
    <property type="entry name" value="J_dom_sf"/>
</dbReference>
<dbReference type="InterPro" id="IPR036410">
    <property type="entry name" value="HSP_DnaJ_Cys-rich_dom_sf"/>
</dbReference>
<dbReference type="CDD" id="cd10719">
    <property type="entry name" value="DnaJ_zf"/>
    <property type="match status" value="1"/>
</dbReference>
<dbReference type="Pfam" id="PF00226">
    <property type="entry name" value="DnaJ"/>
    <property type="match status" value="1"/>
</dbReference>
<dbReference type="InterPro" id="IPR001305">
    <property type="entry name" value="HSP_DnaJ_Cys-rich_dom"/>
</dbReference>
<dbReference type="PRINTS" id="PR00625">
    <property type="entry name" value="JDOMAIN"/>
</dbReference>
<dbReference type="SUPFAM" id="SSF57938">
    <property type="entry name" value="DnaJ/Hsp40 cysteine-rich domain"/>
    <property type="match status" value="1"/>
</dbReference>
<dbReference type="SUPFAM" id="SSF46565">
    <property type="entry name" value="Chaperone J-domain"/>
    <property type="match status" value="1"/>
</dbReference>
<evidence type="ECO:0000256" key="3">
    <source>
        <dbReference type="ARBA" id="ARBA00022771"/>
    </source>
</evidence>
<evidence type="ECO:0000256" key="1">
    <source>
        <dbReference type="ARBA" id="ARBA00022723"/>
    </source>
</evidence>
<dbReference type="PROSITE" id="PS50076">
    <property type="entry name" value="DNAJ_2"/>
    <property type="match status" value="1"/>
</dbReference>
<dbReference type="InterPro" id="IPR012724">
    <property type="entry name" value="DnaJ"/>
</dbReference>
<keyword evidence="1" id="KW-0479">Metal-binding</keyword>
<evidence type="ECO:0000259" key="6">
    <source>
        <dbReference type="PROSITE" id="PS50076"/>
    </source>
</evidence>
<dbReference type="CDD" id="cd06257">
    <property type="entry name" value="DnaJ"/>
    <property type="match status" value="1"/>
</dbReference>